<comment type="subunit">
    <text evidence="5">Binds ribosomal protein uS19.</text>
</comment>
<accession>A0ABS9PZZ7</accession>
<dbReference type="InterPro" id="IPR011961">
    <property type="entry name" value="RimM"/>
</dbReference>
<dbReference type="InterPro" id="IPR011033">
    <property type="entry name" value="PRC_barrel-like_sf"/>
</dbReference>
<dbReference type="Gene3D" id="2.40.30.60">
    <property type="entry name" value="RimM"/>
    <property type="match status" value="1"/>
</dbReference>
<dbReference type="HAMAP" id="MF_00014">
    <property type="entry name" value="Ribosome_mat_RimM"/>
    <property type="match status" value="1"/>
</dbReference>
<feature type="domain" description="Ribosome maturation factor RimM PRC barrel" evidence="7">
    <location>
        <begin position="109"/>
        <end position="176"/>
    </location>
</feature>
<reference evidence="8 9" key="1">
    <citation type="submission" date="2022-02" db="EMBL/GenBank/DDBJ databases">
        <title>Uncovering new skin microbiome diversity through culturing and metagenomics.</title>
        <authorList>
            <person name="Conlan S."/>
            <person name="Deming C."/>
            <person name="Nisc Comparative Sequencing Program N."/>
            <person name="Segre J.A."/>
        </authorList>
    </citation>
    <scope>NUCLEOTIDE SEQUENCE [LARGE SCALE GENOMIC DNA]</scope>
    <source>
        <strain evidence="8 9">ACRQZ</strain>
    </source>
</reference>
<evidence type="ECO:0000256" key="5">
    <source>
        <dbReference type="HAMAP-Rule" id="MF_00014"/>
    </source>
</evidence>
<proteinExistence type="inferred from homology"/>
<comment type="similarity">
    <text evidence="5">Belongs to the RimM family.</text>
</comment>
<protein>
    <recommendedName>
        <fullName evidence="5">Ribosome maturation factor RimM</fullName>
    </recommendedName>
</protein>
<comment type="subcellular location">
    <subcellularLocation>
        <location evidence="5">Cytoplasm</location>
    </subcellularLocation>
</comment>
<evidence type="ECO:0000313" key="8">
    <source>
        <dbReference type="EMBL" id="MCG7321195.1"/>
    </source>
</evidence>
<evidence type="ECO:0000313" key="9">
    <source>
        <dbReference type="Proteomes" id="UP001521931"/>
    </source>
</evidence>
<dbReference type="InterPro" id="IPR002676">
    <property type="entry name" value="RimM_N"/>
</dbReference>
<dbReference type="InterPro" id="IPR036976">
    <property type="entry name" value="RimM_N_sf"/>
</dbReference>
<dbReference type="InterPro" id="IPR056792">
    <property type="entry name" value="PRC_RimM"/>
</dbReference>
<evidence type="ECO:0000259" key="7">
    <source>
        <dbReference type="Pfam" id="PF24986"/>
    </source>
</evidence>
<comment type="caution">
    <text evidence="8">The sequence shown here is derived from an EMBL/GenBank/DDBJ whole genome shotgun (WGS) entry which is preliminary data.</text>
</comment>
<dbReference type="Proteomes" id="UP001521931">
    <property type="component" value="Unassembled WGS sequence"/>
</dbReference>
<evidence type="ECO:0000256" key="4">
    <source>
        <dbReference type="ARBA" id="ARBA00023186"/>
    </source>
</evidence>
<dbReference type="EMBL" id="JAKRCV010000009">
    <property type="protein sequence ID" value="MCG7321195.1"/>
    <property type="molecule type" value="Genomic_DNA"/>
</dbReference>
<keyword evidence="3 5" id="KW-0698">rRNA processing</keyword>
<keyword evidence="9" id="KW-1185">Reference proteome</keyword>
<evidence type="ECO:0000259" key="6">
    <source>
        <dbReference type="Pfam" id="PF01782"/>
    </source>
</evidence>
<dbReference type="NCBIfam" id="TIGR02273">
    <property type="entry name" value="16S_RimM"/>
    <property type="match status" value="1"/>
</dbReference>
<evidence type="ECO:0000256" key="1">
    <source>
        <dbReference type="ARBA" id="ARBA00022490"/>
    </source>
</evidence>
<organism evidence="8 9">
    <name type="scientific">Arsenicicoccus bolidensis</name>
    <dbReference type="NCBI Taxonomy" id="229480"/>
    <lineage>
        <taxon>Bacteria</taxon>
        <taxon>Bacillati</taxon>
        <taxon>Actinomycetota</taxon>
        <taxon>Actinomycetes</taxon>
        <taxon>Micrococcales</taxon>
        <taxon>Intrasporangiaceae</taxon>
        <taxon>Arsenicicoccus</taxon>
    </lineage>
</organism>
<keyword evidence="4 5" id="KW-0143">Chaperone</keyword>
<dbReference type="PANTHER" id="PTHR33692:SF1">
    <property type="entry name" value="RIBOSOME MATURATION FACTOR RIMM"/>
    <property type="match status" value="1"/>
</dbReference>
<dbReference type="SUPFAM" id="SSF50346">
    <property type="entry name" value="PRC-barrel domain"/>
    <property type="match status" value="1"/>
</dbReference>
<dbReference type="RefSeq" id="WP_239262679.1">
    <property type="nucleotide sequence ID" value="NZ_DAMCVA010000081.1"/>
</dbReference>
<comment type="domain">
    <text evidence="5">The PRC barrel domain binds ribosomal protein uS19.</text>
</comment>
<comment type="function">
    <text evidence="5">An accessory protein needed during the final step in the assembly of 30S ribosomal subunit, possibly for assembly of the head region. Essential for efficient processing of 16S rRNA. May be needed both before and after RbfA during the maturation of 16S rRNA. It has affinity for free ribosomal 30S subunits but not for 70S ribosomes.</text>
</comment>
<sequence length="182" mass="19513">MDVVVARIGKAHALRGEVTVELRTDEPQARLAPGTRLTTEARRGSGVPRELTVRTARVHNGTWLLAFEEIPDRTGAESLRNTLLTLDVADGTVGTVGTSERDDEGWYESDLVGLRAEDPAGEVVGEVVALHTRPVQDLLEVRLTDGRTGLVPFVEALVPTVDVAAGRVVVDAPDGLFDLDGE</sequence>
<dbReference type="InterPro" id="IPR009000">
    <property type="entry name" value="Transl_B-barrel_sf"/>
</dbReference>
<evidence type="ECO:0000256" key="2">
    <source>
        <dbReference type="ARBA" id="ARBA00022517"/>
    </source>
</evidence>
<name>A0ABS9PZZ7_9MICO</name>
<evidence type="ECO:0000256" key="3">
    <source>
        <dbReference type="ARBA" id="ARBA00022552"/>
    </source>
</evidence>
<gene>
    <name evidence="5 8" type="primary">rimM</name>
    <name evidence="8" type="ORF">MHL29_04695</name>
</gene>
<dbReference type="Gene3D" id="2.30.30.240">
    <property type="entry name" value="PRC-barrel domain"/>
    <property type="match status" value="1"/>
</dbReference>
<feature type="domain" description="RimM N-terminal" evidence="6">
    <location>
        <begin position="4"/>
        <end position="87"/>
    </location>
</feature>
<keyword evidence="1 5" id="KW-0963">Cytoplasm</keyword>
<dbReference type="Pfam" id="PF01782">
    <property type="entry name" value="RimM"/>
    <property type="match status" value="1"/>
</dbReference>
<dbReference type="Pfam" id="PF24986">
    <property type="entry name" value="PRC_RimM"/>
    <property type="match status" value="1"/>
</dbReference>
<dbReference type="PANTHER" id="PTHR33692">
    <property type="entry name" value="RIBOSOME MATURATION FACTOR RIMM"/>
    <property type="match status" value="1"/>
</dbReference>
<keyword evidence="2 5" id="KW-0690">Ribosome biogenesis</keyword>
<dbReference type="SUPFAM" id="SSF50447">
    <property type="entry name" value="Translation proteins"/>
    <property type="match status" value="1"/>
</dbReference>